<keyword evidence="2" id="KW-0597">Phosphoprotein</keyword>
<dbReference type="Pfam" id="PF00072">
    <property type="entry name" value="Response_reg"/>
    <property type="match status" value="1"/>
</dbReference>
<dbReference type="GO" id="GO:0000156">
    <property type="term" value="F:phosphorelay response regulator activity"/>
    <property type="evidence" value="ECO:0007669"/>
    <property type="project" value="TreeGrafter"/>
</dbReference>
<dbReference type="GO" id="GO:0005829">
    <property type="term" value="C:cytosol"/>
    <property type="evidence" value="ECO:0007669"/>
    <property type="project" value="TreeGrafter"/>
</dbReference>
<dbReference type="InterPro" id="IPR036388">
    <property type="entry name" value="WH-like_DNA-bd_sf"/>
</dbReference>
<dbReference type="GO" id="GO:0032993">
    <property type="term" value="C:protein-DNA complex"/>
    <property type="evidence" value="ECO:0007669"/>
    <property type="project" value="TreeGrafter"/>
</dbReference>
<evidence type="ECO:0000313" key="9">
    <source>
        <dbReference type="Proteomes" id="UP000188159"/>
    </source>
</evidence>
<dbReference type="Pfam" id="PF00196">
    <property type="entry name" value="GerE"/>
    <property type="match status" value="1"/>
</dbReference>
<keyword evidence="8" id="KW-0418">Kinase</keyword>
<evidence type="ECO:0000256" key="7">
    <source>
        <dbReference type="ARBA" id="ARBA00024867"/>
    </source>
</evidence>
<dbReference type="PANTHER" id="PTHR48111">
    <property type="entry name" value="REGULATOR OF RPOS"/>
    <property type="match status" value="1"/>
</dbReference>
<keyword evidence="8" id="KW-0808">Transferase</keyword>
<dbReference type="InterPro" id="IPR039420">
    <property type="entry name" value="WalR-like"/>
</dbReference>
<dbReference type="SUPFAM" id="SSF52172">
    <property type="entry name" value="CheY-like"/>
    <property type="match status" value="1"/>
</dbReference>
<dbReference type="OrthoDB" id="9790669at2"/>
<keyword evidence="6" id="KW-0804">Transcription</keyword>
<dbReference type="PANTHER" id="PTHR48111:SF1">
    <property type="entry name" value="TWO-COMPONENT RESPONSE REGULATOR ORR33"/>
    <property type="match status" value="1"/>
</dbReference>
<proteinExistence type="predicted"/>
<organism evidence="8 9">
    <name type="scientific">Anaerostipes hadrus</name>
    <dbReference type="NCBI Taxonomy" id="649756"/>
    <lineage>
        <taxon>Bacteria</taxon>
        <taxon>Bacillati</taxon>
        <taxon>Bacillota</taxon>
        <taxon>Clostridia</taxon>
        <taxon>Lachnospirales</taxon>
        <taxon>Lachnospiraceae</taxon>
        <taxon>Anaerostipes</taxon>
    </lineage>
</organism>
<dbReference type="Gene3D" id="3.40.50.2300">
    <property type="match status" value="1"/>
</dbReference>
<dbReference type="AlphaFoldDB" id="A0A1Q2C8G6"/>
<reference evidence="8 9" key="1">
    <citation type="journal article" date="2016" name="Sci. Rep.">
        <title>Accelerated dysbiosis of gut microbiota during aggravation of DSS-induced colitis by a butyrate-producing bacterium.</title>
        <authorList>
            <person name="Zhang Q."/>
            <person name="Wu Y."/>
            <person name="Wang J."/>
            <person name="Wu G."/>
            <person name="Long W."/>
            <person name="Xue Z."/>
            <person name="Wang L."/>
            <person name="Zhang X."/>
            <person name="Pang X."/>
            <person name="Zhao Y."/>
            <person name="Zhao L."/>
            <person name="Zhang C."/>
        </authorList>
    </citation>
    <scope>NUCLEOTIDE SEQUENCE [LARGE SCALE GENOMIC DNA]</scope>
    <source>
        <strain evidence="8 9">BPB5</strain>
    </source>
</reference>
<evidence type="ECO:0000256" key="5">
    <source>
        <dbReference type="ARBA" id="ARBA00023125"/>
    </source>
</evidence>
<evidence type="ECO:0000313" key="8">
    <source>
        <dbReference type="EMBL" id="AQP40041.1"/>
    </source>
</evidence>
<evidence type="ECO:0000256" key="3">
    <source>
        <dbReference type="ARBA" id="ARBA00023012"/>
    </source>
</evidence>
<keyword evidence="5" id="KW-0238">DNA-binding</keyword>
<dbReference type="InterPro" id="IPR001789">
    <property type="entry name" value="Sig_transdc_resp-reg_receiver"/>
</dbReference>
<accession>A0A1Q2C8G6</accession>
<dbReference type="Proteomes" id="UP000188159">
    <property type="component" value="Chromosome"/>
</dbReference>
<gene>
    <name evidence="8" type="ORF">DO83_10935</name>
</gene>
<dbReference type="InterPro" id="IPR011006">
    <property type="entry name" value="CheY-like_superfamily"/>
</dbReference>
<dbReference type="EMBL" id="CP012098">
    <property type="protein sequence ID" value="AQP40041.1"/>
    <property type="molecule type" value="Genomic_DNA"/>
</dbReference>
<dbReference type="InterPro" id="IPR000792">
    <property type="entry name" value="Tscrpt_reg_LuxR_C"/>
</dbReference>
<comment type="function">
    <text evidence="7">May play the central regulatory role in sporulation. It may be an element of the effector pathway responsible for the activation of sporulation genes in response to nutritional stress. Spo0A may act in concert with spo0H (a sigma factor) to control the expression of some genes that are critical to the sporulation process.</text>
</comment>
<name>A0A1Q2C8G6_ANAHA</name>
<dbReference type="SMART" id="SM00448">
    <property type="entry name" value="REC"/>
    <property type="match status" value="1"/>
</dbReference>
<evidence type="ECO:0000256" key="6">
    <source>
        <dbReference type="ARBA" id="ARBA00023163"/>
    </source>
</evidence>
<dbReference type="InterPro" id="IPR016032">
    <property type="entry name" value="Sig_transdc_resp-reg_C-effctor"/>
</dbReference>
<protein>
    <recommendedName>
        <fullName evidence="1">Stage 0 sporulation protein A homolog</fullName>
    </recommendedName>
</protein>
<dbReference type="Gene3D" id="1.10.10.10">
    <property type="entry name" value="Winged helix-like DNA-binding domain superfamily/Winged helix DNA-binding domain"/>
    <property type="match status" value="1"/>
</dbReference>
<sequence>MGGNGMRENHILIIDDDLMLLKTAEEILSDQYNVSVAKSGIQALNLLNKNIIPDLILLDIDMPQMDGYETLEEIKKISGCELIPIIFLTGFSEMDYEVRGLKAGAVDYIVKPFAKEILLARVERHLERYQQRQHKKSMELSDYAKQIKSQLTPTEWKIAIAIAEGMENKEIAESMHYSYGYVKNLVARIFSKLEIEKRRELKKLMVKE</sequence>
<dbReference type="SUPFAM" id="SSF46894">
    <property type="entry name" value="C-terminal effector domain of the bipartite response regulators"/>
    <property type="match status" value="1"/>
</dbReference>
<keyword evidence="3" id="KW-0902">Two-component regulatory system</keyword>
<dbReference type="SMART" id="SM00421">
    <property type="entry name" value="HTH_LUXR"/>
    <property type="match status" value="1"/>
</dbReference>
<dbReference type="GO" id="GO:0000976">
    <property type="term" value="F:transcription cis-regulatory region binding"/>
    <property type="evidence" value="ECO:0007669"/>
    <property type="project" value="TreeGrafter"/>
</dbReference>
<dbReference type="PROSITE" id="PS50043">
    <property type="entry name" value="HTH_LUXR_2"/>
    <property type="match status" value="1"/>
</dbReference>
<evidence type="ECO:0000256" key="4">
    <source>
        <dbReference type="ARBA" id="ARBA00023015"/>
    </source>
</evidence>
<evidence type="ECO:0000256" key="1">
    <source>
        <dbReference type="ARBA" id="ARBA00018672"/>
    </source>
</evidence>
<evidence type="ECO:0000256" key="2">
    <source>
        <dbReference type="ARBA" id="ARBA00022553"/>
    </source>
</evidence>
<dbReference type="PROSITE" id="PS50110">
    <property type="entry name" value="RESPONSE_REGULATORY"/>
    <property type="match status" value="1"/>
</dbReference>
<dbReference type="GO" id="GO:0006355">
    <property type="term" value="P:regulation of DNA-templated transcription"/>
    <property type="evidence" value="ECO:0007669"/>
    <property type="project" value="InterPro"/>
</dbReference>
<dbReference type="GO" id="GO:0016301">
    <property type="term" value="F:kinase activity"/>
    <property type="evidence" value="ECO:0007669"/>
    <property type="project" value="UniProtKB-KW"/>
</dbReference>
<keyword evidence="4" id="KW-0805">Transcription regulation</keyword>